<dbReference type="Proteomes" id="UP000000485">
    <property type="component" value="Chromosome"/>
</dbReference>
<dbReference type="STRING" id="593907.Celgi_0656"/>
<gene>
    <name evidence="2" type="ordered locus">Celgi_0656</name>
</gene>
<keyword evidence="3" id="KW-1185">Reference proteome</keyword>
<dbReference type="EMBL" id="CP002665">
    <property type="protein sequence ID" value="AEI11175.1"/>
    <property type="molecule type" value="Genomic_DNA"/>
</dbReference>
<feature type="compositionally biased region" description="Low complexity" evidence="1">
    <location>
        <begin position="39"/>
        <end position="61"/>
    </location>
</feature>
<dbReference type="AlphaFoldDB" id="F8A7B7"/>
<evidence type="ECO:0000256" key="1">
    <source>
        <dbReference type="SAM" id="MobiDB-lite"/>
    </source>
</evidence>
<dbReference type="OrthoDB" id="3296425at2"/>
<reference evidence="3" key="1">
    <citation type="submission" date="2011-04" db="EMBL/GenBank/DDBJ databases">
        <title>Complete sequence of Cellvibrio gilvus ATCC 13127.</title>
        <authorList>
            <person name="Lucas S."/>
            <person name="Han J."/>
            <person name="Lapidus A."/>
            <person name="Cheng J.-F."/>
            <person name="Goodwin L."/>
            <person name="Pitluck S."/>
            <person name="Peters L."/>
            <person name="Munk A."/>
            <person name="Detter J.C."/>
            <person name="Han C."/>
            <person name="Tapia R."/>
            <person name="Land M."/>
            <person name="Hauser L."/>
            <person name="Kyrpides N."/>
            <person name="Ivanova N."/>
            <person name="Ovchinnikova G."/>
            <person name="Pagani I."/>
            <person name="Mead D."/>
            <person name="Brumm P."/>
            <person name="Woyke T."/>
        </authorList>
    </citation>
    <scope>NUCLEOTIDE SEQUENCE [LARGE SCALE GENOMIC DNA]</scope>
    <source>
        <strain evidence="3">ATCC 13127 / NRRL B-14078</strain>
    </source>
</reference>
<dbReference type="HOGENOM" id="CLU_717066_0_0_11"/>
<name>F8A7B7_CELGA</name>
<protein>
    <submittedName>
        <fullName evidence="2">Uncharacterized protein</fullName>
    </submittedName>
</protein>
<feature type="region of interest" description="Disordered" evidence="1">
    <location>
        <begin position="1"/>
        <end position="127"/>
    </location>
</feature>
<evidence type="ECO:0000313" key="2">
    <source>
        <dbReference type="EMBL" id="AEI11175.1"/>
    </source>
</evidence>
<feature type="compositionally biased region" description="Basic and acidic residues" evidence="1">
    <location>
        <begin position="8"/>
        <end position="17"/>
    </location>
</feature>
<proteinExistence type="predicted"/>
<dbReference type="KEGG" id="cga:Celgi_0656"/>
<evidence type="ECO:0000313" key="3">
    <source>
        <dbReference type="Proteomes" id="UP000000485"/>
    </source>
</evidence>
<organism evidence="2 3">
    <name type="scientific">Cellulomonas gilvus (strain ATCC 13127 / NRRL B-14078)</name>
    <name type="common">Cellvibrio gilvus</name>
    <dbReference type="NCBI Taxonomy" id="593907"/>
    <lineage>
        <taxon>Bacteria</taxon>
        <taxon>Bacillati</taxon>
        <taxon>Actinomycetota</taxon>
        <taxon>Actinomycetes</taxon>
        <taxon>Micrococcales</taxon>
        <taxon>Cellulomonadaceae</taxon>
        <taxon>Cellulomonas</taxon>
    </lineage>
</organism>
<accession>F8A7B7</accession>
<feature type="compositionally biased region" description="Low complexity" evidence="1">
    <location>
        <begin position="99"/>
        <end position="109"/>
    </location>
</feature>
<sequence length="313" mass="32213">MTLPDPARAPRRDDLPWLRRRPRPGPRATSASTGAVRTPAQASAPSAAAAPAAPARPLVAPDAPPARPLTGPGPEQASASLPAPGPGVSSLDLTPPSAPAAARPAAGRRPGTRRRRSAADGDPVLGWQPRRARADRPVLLTRERPTVVLTPVQSGVGALRITSIVSEQVGDLTLGALCTLADGSATLLDANRDMSAAPAGARSPVVSAAGRDLSVDLRQVRALRRLVVVAFSPTSAVVTWGGVVRVELVGGTRVDVPLEREPQAGALVALSVVNVDGSLVLRAEDELVPGALREVGQAYGSGLRWVDAWTPVV</sequence>
<dbReference type="RefSeq" id="WP_013882698.1">
    <property type="nucleotide sequence ID" value="NC_015671.1"/>
</dbReference>